<dbReference type="RefSeq" id="XP_029219602.1">
    <property type="nucleotide sequence ID" value="XM_029363679.1"/>
</dbReference>
<feature type="compositionally biased region" description="Acidic residues" evidence="3">
    <location>
        <begin position="176"/>
        <end position="186"/>
    </location>
</feature>
<evidence type="ECO:0000256" key="3">
    <source>
        <dbReference type="SAM" id="MobiDB-lite"/>
    </source>
</evidence>
<dbReference type="InterPro" id="IPR043129">
    <property type="entry name" value="ATPase_NBD"/>
</dbReference>
<reference evidence="4 5" key="1">
    <citation type="submission" date="2017-09" db="EMBL/GenBank/DDBJ databases">
        <title>Genome sequencing of Besnoitia besnoiti strain Bb-Ger1.</title>
        <authorList>
            <person name="Schares G."/>
            <person name="Venepally P."/>
            <person name="Lorenzi H.A."/>
        </authorList>
    </citation>
    <scope>NUCLEOTIDE SEQUENCE [LARGE SCALE GENOMIC DNA]</scope>
    <source>
        <strain evidence="4 5">Bb-Ger1</strain>
    </source>
</reference>
<dbReference type="STRING" id="94643.A0A2A9MIW9"/>
<keyword evidence="5" id="KW-1185">Reference proteome</keyword>
<proteinExistence type="inferred from homology"/>
<accession>A0A2A9MIW9</accession>
<dbReference type="Gene3D" id="3.30.420.40">
    <property type="match status" value="3"/>
</dbReference>
<evidence type="ECO:0000313" key="5">
    <source>
        <dbReference type="Proteomes" id="UP000224006"/>
    </source>
</evidence>
<dbReference type="VEuPathDB" id="ToxoDB:BESB_052440"/>
<organism evidence="4 5">
    <name type="scientific">Besnoitia besnoiti</name>
    <name type="common">Apicomplexan protozoan</name>
    <dbReference type="NCBI Taxonomy" id="94643"/>
    <lineage>
        <taxon>Eukaryota</taxon>
        <taxon>Sar</taxon>
        <taxon>Alveolata</taxon>
        <taxon>Apicomplexa</taxon>
        <taxon>Conoidasida</taxon>
        <taxon>Coccidia</taxon>
        <taxon>Eucoccidiorida</taxon>
        <taxon>Eimeriorina</taxon>
        <taxon>Sarcocystidae</taxon>
        <taxon>Besnoitia</taxon>
    </lineage>
</organism>
<gene>
    <name evidence="4" type="ORF">BESB_052440</name>
</gene>
<dbReference type="SMART" id="SM00268">
    <property type="entry name" value="ACTIN"/>
    <property type="match status" value="1"/>
</dbReference>
<evidence type="ECO:0000313" key="4">
    <source>
        <dbReference type="EMBL" id="PFH35593.1"/>
    </source>
</evidence>
<evidence type="ECO:0000256" key="2">
    <source>
        <dbReference type="RuleBase" id="RU000487"/>
    </source>
</evidence>
<evidence type="ECO:0000256" key="1">
    <source>
        <dbReference type="ARBA" id="ARBA00049360"/>
    </source>
</evidence>
<protein>
    <submittedName>
        <fullName evidence="4">Actin-like family protein</fullName>
    </submittedName>
</protein>
<comment type="similarity">
    <text evidence="2">Belongs to the actin family.</text>
</comment>
<dbReference type="SUPFAM" id="SSF53067">
    <property type="entry name" value="Actin-like ATPase domain"/>
    <property type="match status" value="2"/>
</dbReference>
<dbReference type="Proteomes" id="UP000224006">
    <property type="component" value="Chromosome IV"/>
</dbReference>
<dbReference type="EMBL" id="NWUJ01000004">
    <property type="protein sequence ID" value="PFH35593.1"/>
    <property type="molecule type" value="Genomic_DNA"/>
</dbReference>
<comment type="caution">
    <text evidence="4">The sequence shown here is derived from an EMBL/GenBank/DDBJ whole genome shotgun (WGS) entry which is preliminary data.</text>
</comment>
<dbReference type="KEGG" id="bbes:BESB_052440"/>
<dbReference type="OrthoDB" id="6220758at2759"/>
<dbReference type="PANTHER" id="PTHR11937">
    <property type="entry name" value="ACTIN"/>
    <property type="match status" value="1"/>
</dbReference>
<sequence>MEGSLCREDPNICSAFAISTEPLAQQAKRENDQMQNAGKSREEVSLSMGQTLRRSLEAEYVSEAENVVVVILEIGTSEIRTGFAGDETPQHRLPAFLSRTAEASPSGDLHAPLTVPKTFVGDEAFAAAARAAGEAAEVVRVFAAHPRHPLADSADSYENLFVIIDAALEKVRGGSGDEEEDEDDCANPESGNKRDLPSAEMPWALLALVPVVCDQRLASCLLRWSLETRGAVFGAVKLVADVRMAAYHHLSLLPEDQRSAEQGLLMVDAGEAAIRVVPVCGWALTPWTHALHQTDTGAGSLLTSLVLLHQDRRGEGGRGTRRGMSWRDAARYKEERCFVSVNPAADLQLHRRHRQLLPPFVMQSGAVLQPSAEAFLYPEIFFTPQLLRNANLSPVVNSTSQSSLSHIILDAFGSGTVCERARWLSRLCLVGGTAKLPNFATRLEEELRTAWQSSDTSAYMRRKDEAPICLHVSSDPQLAAFRGASAFGRVAVLDEDAWISREEYETTGSVSALARRALYLANKG</sequence>
<dbReference type="Pfam" id="PF00022">
    <property type="entry name" value="Actin"/>
    <property type="match status" value="1"/>
</dbReference>
<dbReference type="InterPro" id="IPR004000">
    <property type="entry name" value="Actin"/>
</dbReference>
<name>A0A2A9MIW9_BESBE</name>
<comment type="catalytic activity">
    <reaction evidence="1">
        <text>ATP + H2O = ADP + phosphate + H(+)</text>
        <dbReference type="Rhea" id="RHEA:13065"/>
        <dbReference type="ChEBI" id="CHEBI:15377"/>
        <dbReference type="ChEBI" id="CHEBI:15378"/>
        <dbReference type="ChEBI" id="CHEBI:30616"/>
        <dbReference type="ChEBI" id="CHEBI:43474"/>
        <dbReference type="ChEBI" id="CHEBI:456216"/>
    </reaction>
</comment>
<dbReference type="Gene3D" id="3.90.640.10">
    <property type="entry name" value="Actin, Chain A, domain 4"/>
    <property type="match status" value="1"/>
</dbReference>
<feature type="region of interest" description="Disordered" evidence="3">
    <location>
        <begin position="172"/>
        <end position="196"/>
    </location>
</feature>
<dbReference type="AlphaFoldDB" id="A0A2A9MIW9"/>
<dbReference type="GeneID" id="40310173"/>